<keyword evidence="8" id="KW-0732">Signal</keyword>
<dbReference type="InterPro" id="IPR036852">
    <property type="entry name" value="Peptidase_S8/S53_dom_sf"/>
</dbReference>
<dbReference type="GO" id="GO:0005576">
    <property type="term" value="C:extracellular region"/>
    <property type="evidence" value="ECO:0007669"/>
    <property type="project" value="UniProtKB-SubCell"/>
</dbReference>
<evidence type="ECO:0000256" key="7">
    <source>
        <dbReference type="PROSITE-ProRule" id="PRU01240"/>
    </source>
</evidence>
<evidence type="ECO:0000313" key="12">
    <source>
        <dbReference type="Proteomes" id="UP000216961"/>
    </source>
</evidence>
<evidence type="ECO:0000313" key="11">
    <source>
        <dbReference type="EMBL" id="PAD84620.1"/>
    </source>
</evidence>
<dbReference type="PROSITE" id="PS51892">
    <property type="entry name" value="SUBTILASE"/>
    <property type="match status" value="1"/>
</dbReference>
<dbReference type="NCBIfam" id="NF033510">
    <property type="entry name" value="Ca_tandemer"/>
    <property type="match status" value="1"/>
</dbReference>
<dbReference type="InterPro" id="IPR041498">
    <property type="entry name" value="Big_6"/>
</dbReference>
<reference evidence="11 12" key="1">
    <citation type="submission" date="2017-07" db="EMBL/GenBank/DDBJ databases">
        <title>Isolation and whole genome analysis of endospore-forming bacteria from heroin.</title>
        <authorList>
            <person name="Kalinowski J."/>
            <person name="Ahrens B."/>
            <person name="Al-Dilaimi A."/>
            <person name="Winkler A."/>
            <person name="Wibberg D."/>
            <person name="Schleenbecker U."/>
            <person name="Ruckert C."/>
            <person name="Wolfel R."/>
            <person name="Grass G."/>
        </authorList>
    </citation>
    <scope>NUCLEOTIDE SEQUENCE [LARGE SCALE GENOMIC DNA]</scope>
    <source>
        <strain evidence="11 12">7521-2</strain>
    </source>
</reference>
<dbReference type="InterPro" id="IPR022398">
    <property type="entry name" value="Peptidase_S8_His-AS"/>
</dbReference>
<dbReference type="InterPro" id="IPR015500">
    <property type="entry name" value="Peptidase_S8_subtilisin-rel"/>
</dbReference>
<feature type="domain" description="Bacterial Ig" evidence="10">
    <location>
        <begin position="730"/>
        <end position="801"/>
    </location>
</feature>
<keyword evidence="5 7" id="KW-0378">Hydrolase</keyword>
<dbReference type="PROSITE" id="PS00138">
    <property type="entry name" value="SUBTILASE_SER"/>
    <property type="match status" value="1"/>
</dbReference>
<evidence type="ECO:0008006" key="13">
    <source>
        <dbReference type="Google" id="ProtNLM"/>
    </source>
</evidence>
<comment type="subcellular location">
    <subcellularLocation>
        <location evidence="1">Secreted</location>
    </subcellularLocation>
</comment>
<dbReference type="InterPro" id="IPR023828">
    <property type="entry name" value="Peptidase_S8_Ser-AS"/>
</dbReference>
<evidence type="ECO:0000256" key="8">
    <source>
        <dbReference type="SAM" id="SignalP"/>
    </source>
</evidence>
<comment type="similarity">
    <text evidence="2 7">Belongs to the peptidase S8 family.</text>
</comment>
<dbReference type="RefSeq" id="WP_095328894.1">
    <property type="nucleotide sequence ID" value="NZ_NPBQ01000021.1"/>
</dbReference>
<feature type="active site" description="Charge relay system" evidence="7">
    <location>
        <position position="641"/>
    </location>
</feature>
<dbReference type="Pfam" id="PF17936">
    <property type="entry name" value="Big_6"/>
    <property type="match status" value="4"/>
</dbReference>
<dbReference type="AlphaFoldDB" id="A0AA91Z2J1"/>
<dbReference type="PROSITE" id="PS00137">
    <property type="entry name" value="SUBTILASE_HIS"/>
    <property type="match status" value="1"/>
</dbReference>
<dbReference type="GO" id="GO:0006508">
    <property type="term" value="P:proteolysis"/>
    <property type="evidence" value="ECO:0007669"/>
    <property type="project" value="UniProtKB-KW"/>
</dbReference>
<feature type="active site" description="Charge relay system" evidence="7">
    <location>
        <position position="488"/>
    </location>
</feature>
<evidence type="ECO:0000256" key="3">
    <source>
        <dbReference type="ARBA" id="ARBA00022525"/>
    </source>
</evidence>
<dbReference type="InterPro" id="IPR051048">
    <property type="entry name" value="Peptidase_S8/S53_subtilisin"/>
</dbReference>
<keyword evidence="6 7" id="KW-0720">Serine protease</keyword>
<protein>
    <recommendedName>
        <fullName evidence="13">Peptidase S8</fullName>
    </recommendedName>
</protein>
<proteinExistence type="inferred from homology"/>
<feature type="signal peptide" evidence="8">
    <location>
        <begin position="1"/>
        <end position="23"/>
    </location>
</feature>
<dbReference type="Gene3D" id="2.60.40.10">
    <property type="entry name" value="Immunoglobulins"/>
    <property type="match status" value="4"/>
</dbReference>
<feature type="domain" description="Bacterial Ig" evidence="10">
    <location>
        <begin position="974"/>
        <end position="1051"/>
    </location>
</feature>
<evidence type="ECO:0000256" key="5">
    <source>
        <dbReference type="ARBA" id="ARBA00022801"/>
    </source>
</evidence>
<comment type="caution">
    <text evidence="11">The sequence shown here is derived from an EMBL/GenBank/DDBJ whole genome shotgun (WGS) entry which is preliminary data.</text>
</comment>
<sequence length="1056" mass="114532">MYKKRKWKTLFALLLTVTLVLSAMPSKEILASEGEISADTLSIGKELSSSFQPDEYVKWFKIDPKSVVTKATHLEVELNSTEEMNISVYSSKDNAMSDNTFDRYNAVSFMDNKGVIYFPIAWEGPYYIKVEYYSNTDDEEYIEEEEVPEPNSQFSLKVTDTKQAPTVETEEACPVELSTKETKDNQPLLTQLRTIRDTILSSTANGKKLSSLYYQVSPFLSAKMIFNKQLRQDVLTNLNTLKPIFANLLDNGTSSTYKIGKNEAKAINNLYEIALEASPTALQTKISTLANKVELSNIEGKTLDDIFTLLGASSSSITNKEINNKYIVKMKAGKTVSSLKNSLGKASAQTIKGLEGSEKIADGMFTLELKEGKYTTKSANTLINKIQKAKEVEYIEPVQQYTLLSLPSDVSAPYQWSLKNTAQTNGKNGADIQFEKLYQLQQSTDVKQMKIAVLDTGVDASLADLKNKITAGYNFINESDNVYDDNNHGTHVSGIIAAGINNGYSMSGIHTNAKIMPVKILDASGSGDTEQIAKGIKYAVDHGAKVINMSLGGGYSRVIESMLQYANSKNVTIIAASGNNGYEGLDYPGSSKYVTAVGASNDLDIVADYSSYGKELKLVAPGSNIPSLVPNGNLVLYSGTSMATPHVSAVAGLLLSLNGKLKPKEVEKYLIETTTSIVFKENDNPENEFSEEYPEDLPASSNPIGFDKVSGWGRLNAFFAFSALKLNAKINPVYNSTRLLTGTAEQGSKVSVKLGSKTYSSSADKNGKFTVEIPLQKPDKLMYIQLSSKNGNASTSLRTTVQRDTKAPNLPTIQKLGDNDSLMKGTSEPFAYINAKVKGKLIGKGNADKNGKFAIKIKKQKANTIVSVTAADGAKNTSKPATVKVVDNTPPPIPTITGTISNKSDKITGKAEANSTVTAKAGKKKLGSAVADKKGKYTIKIKKQKENTKISVTATDKAKNISKAKTITVVDKIAPAKPKVNTITTKTTKVTGTSEKNATIIIKRNNKVLAEGKTNKKGAFSIKIKKQKEKTSLTITAKDTSGNVSKPVKKVVTKAK</sequence>
<dbReference type="GO" id="GO:0004252">
    <property type="term" value="F:serine-type endopeptidase activity"/>
    <property type="evidence" value="ECO:0007669"/>
    <property type="project" value="UniProtKB-UniRule"/>
</dbReference>
<dbReference type="Pfam" id="PF00082">
    <property type="entry name" value="Peptidase_S8"/>
    <property type="match status" value="1"/>
</dbReference>
<feature type="domain" description="Peptidase S8/S53" evidence="9">
    <location>
        <begin position="447"/>
        <end position="687"/>
    </location>
</feature>
<feature type="domain" description="Bacterial Ig" evidence="10">
    <location>
        <begin position="807"/>
        <end position="887"/>
    </location>
</feature>
<dbReference type="EMBL" id="NPBQ01000021">
    <property type="protein sequence ID" value="PAD84620.1"/>
    <property type="molecule type" value="Genomic_DNA"/>
</dbReference>
<feature type="domain" description="Bacterial Ig" evidence="10">
    <location>
        <begin position="899"/>
        <end position="971"/>
    </location>
</feature>
<organism evidence="11 12">
    <name type="scientific">Niallia circulans</name>
    <name type="common">Bacillus circulans</name>
    <dbReference type="NCBI Taxonomy" id="1397"/>
    <lineage>
        <taxon>Bacteria</taxon>
        <taxon>Bacillati</taxon>
        <taxon>Bacillota</taxon>
        <taxon>Bacilli</taxon>
        <taxon>Bacillales</taxon>
        <taxon>Bacillaceae</taxon>
        <taxon>Niallia</taxon>
    </lineage>
</organism>
<dbReference type="InterPro" id="IPR034084">
    <property type="entry name" value="Thermitase-like_dom"/>
</dbReference>
<dbReference type="InterPro" id="IPR013783">
    <property type="entry name" value="Ig-like_fold"/>
</dbReference>
<evidence type="ECO:0000256" key="6">
    <source>
        <dbReference type="ARBA" id="ARBA00022825"/>
    </source>
</evidence>
<dbReference type="Proteomes" id="UP000216961">
    <property type="component" value="Unassembled WGS sequence"/>
</dbReference>
<dbReference type="Gene3D" id="3.40.50.200">
    <property type="entry name" value="Peptidase S8/S53 domain"/>
    <property type="match status" value="1"/>
</dbReference>
<feature type="chain" id="PRO_5041639631" description="Peptidase S8" evidence="8">
    <location>
        <begin position="24"/>
        <end position="1056"/>
    </location>
</feature>
<evidence type="ECO:0000259" key="9">
    <source>
        <dbReference type="Pfam" id="PF00082"/>
    </source>
</evidence>
<keyword evidence="3" id="KW-0964">Secreted</keyword>
<gene>
    <name evidence="11" type="ORF">CHH57_03265</name>
</gene>
<dbReference type="PANTHER" id="PTHR43399:SF4">
    <property type="entry name" value="CELL WALL-ASSOCIATED PROTEASE"/>
    <property type="match status" value="1"/>
</dbReference>
<evidence type="ECO:0000259" key="10">
    <source>
        <dbReference type="Pfam" id="PF17936"/>
    </source>
</evidence>
<dbReference type="InterPro" id="IPR000209">
    <property type="entry name" value="Peptidase_S8/S53_dom"/>
</dbReference>
<dbReference type="PRINTS" id="PR00723">
    <property type="entry name" value="SUBTILISIN"/>
</dbReference>
<dbReference type="CDD" id="cd07484">
    <property type="entry name" value="Peptidases_S8_Thermitase_like"/>
    <property type="match status" value="1"/>
</dbReference>
<dbReference type="PANTHER" id="PTHR43399">
    <property type="entry name" value="SUBTILISIN-RELATED"/>
    <property type="match status" value="1"/>
</dbReference>
<dbReference type="Gene3D" id="2.60.120.380">
    <property type="match status" value="1"/>
</dbReference>
<evidence type="ECO:0000256" key="4">
    <source>
        <dbReference type="ARBA" id="ARBA00022670"/>
    </source>
</evidence>
<evidence type="ECO:0000256" key="1">
    <source>
        <dbReference type="ARBA" id="ARBA00004613"/>
    </source>
</evidence>
<evidence type="ECO:0000256" key="2">
    <source>
        <dbReference type="ARBA" id="ARBA00011073"/>
    </source>
</evidence>
<dbReference type="SUPFAM" id="SSF52743">
    <property type="entry name" value="Subtilisin-like"/>
    <property type="match status" value="1"/>
</dbReference>
<feature type="active site" description="Charge relay system" evidence="7">
    <location>
        <position position="455"/>
    </location>
</feature>
<accession>A0AA91Z2J1</accession>
<keyword evidence="4 7" id="KW-0645">Protease</keyword>
<name>A0AA91Z2J1_NIACI</name>